<dbReference type="AlphaFoldDB" id="A0AAJ1BWP0"/>
<evidence type="ECO:0000313" key="2">
    <source>
        <dbReference type="Proteomes" id="UP001155380"/>
    </source>
</evidence>
<dbReference type="Proteomes" id="UP001155380">
    <property type="component" value="Unassembled WGS sequence"/>
</dbReference>
<organism evidence="1 2">
    <name type="scientific">Ciceribacter sichuanensis</name>
    <dbReference type="NCBI Taxonomy" id="2949647"/>
    <lineage>
        <taxon>Bacteria</taxon>
        <taxon>Pseudomonadati</taxon>
        <taxon>Pseudomonadota</taxon>
        <taxon>Alphaproteobacteria</taxon>
        <taxon>Hyphomicrobiales</taxon>
        <taxon>Rhizobiaceae</taxon>
        <taxon>Ciceribacter</taxon>
    </lineage>
</organism>
<protein>
    <submittedName>
        <fullName evidence="1">Uncharacterized protein</fullName>
    </submittedName>
</protein>
<sequence>MTGSPLSMPIMPPGGRGFIASLRVAGGRLLLNPQNRAIAAKCHALGFCHVSDDGSARLTGLGQAYLDRIARVE</sequence>
<reference evidence="1" key="1">
    <citation type="submission" date="2022-06" db="EMBL/GenBank/DDBJ databases">
        <authorList>
            <person name="Sun Q."/>
        </authorList>
    </citation>
    <scope>NUCLEOTIDE SEQUENCE</scope>
    <source>
        <strain evidence="1">S101</strain>
    </source>
</reference>
<proteinExistence type="predicted"/>
<dbReference type="RefSeq" id="WP_250913352.1">
    <property type="nucleotide sequence ID" value="NZ_JAMXLX010000003.1"/>
</dbReference>
<dbReference type="EMBL" id="JAMXLX010000003">
    <property type="protein sequence ID" value="MCO5957640.1"/>
    <property type="molecule type" value="Genomic_DNA"/>
</dbReference>
<evidence type="ECO:0000313" key="1">
    <source>
        <dbReference type="EMBL" id="MCO5957640.1"/>
    </source>
</evidence>
<comment type="caution">
    <text evidence="1">The sequence shown here is derived from an EMBL/GenBank/DDBJ whole genome shotgun (WGS) entry which is preliminary data.</text>
</comment>
<name>A0AAJ1BWP0_9HYPH</name>
<accession>A0AAJ1BWP0</accession>
<gene>
    <name evidence="1" type="ORF">NBH21_12720</name>
</gene>